<feature type="signal peptide" evidence="1">
    <location>
        <begin position="1"/>
        <end position="20"/>
    </location>
</feature>
<reference evidence="2 3" key="1">
    <citation type="journal article" date="2013" name="Int. J. Syst. Evol. Microbiol.">
        <title>Hoeflea suaedae sp. nov., an endophytic bacterium isolated from the root of the halophyte Suaeda maritima.</title>
        <authorList>
            <person name="Chung E.J."/>
            <person name="Park J.A."/>
            <person name="Pramanik P."/>
            <person name="Bibi F."/>
            <person name="Jeon C.O."/>
            <person name="Chung Y.R."/>
        </authorList>
    </citation>
    <scope>NUCLEOTIDE SEQUENCE [LARGE SCALE GENOMIC DNA]</scope>
    <source>
        <strain evidence="2 3">YC6898</strain>
    </source>
</reference>
<dbReference type="InterPro" id="IPR019285">
    <property type="entry name" value="DUF2336"/>
</dbReference>
<dbReference type="Pfam" id="PF10098">
    <property type="entry name" value="DUF2336"/>
    <property type="match status" value="1"/>
</dbReference>
<feature type="chain" id="PRO_5020583155" evidence="1">
    <location>
        <begin position="21"/>
        <end position="432"/>
    </location>
</feature>
<name>A0A4R5PQ65_9HYPH</name>
<sequence>MAFVAIVPLSAALASARVHCADAYASPNEHGEGIVNLLAVEIWHWVSSERVRLMFIQSFLKWSETAKVAERAQAAAALGKAYVQGTMAEEERRSAEAAMAMLMDDASPKVRIALSEVLCRSTRPPRSIILALANDQIEVAGHVIALSPVLNDSDLVDIVATGRATLQQLTAHRRPLGVAVCAAIAEVGGERAIMDMLDNESAGVASISLKRLAERFGDHPEIRSRLLDRNDLPCAVRQSLVERLGAALAVFDLAQSTIGGERLRKVTEEACRDVTLKLAETVPANEMPALVEHLRMSGKLSPAFLMHALCSGNVDFFAAAMVSLSGIGDARVRGLLVEGREVAIRALYREAGLQPNLVGPFLSATLMWRQASKSEKGVEAAEIAERLILAHASDAENDPDIGDLLRIVEQMHVAWQRQASRARAMRLIAQAA</sequence>
<proteinExistence type="predicted"/>
<comment type="caution">
    <text evidence="2">The sequence shown here is derived from an EMBL/GenBank/DDBJ whole genome shotgun (WGS) entry which is preliminary data.</text>
</comment>
<dbReference type="EMBL" id="SMSI01000001">
    <property type="protein sequence ID" value="TDH39262.1"/>
    <property type="molecule type" value="Genomic_DNA"/>
</dbReference>
<evidence type="ECO:0000313" key="2">
    <source>
        <dbReference type="EMBL" id="TDH39262.1"/>
    </source>
</evidence>
<protein>
    <submittedName>
        <fullName evidence="2">DUF2336 domain-containing protein</fullName>
    </submittedName>
</protein>
<organism evidence="2 3">
    <name type="scientific">Pseudohoeflea suaedae</name>
    <dbReference type="NCBI Taxonomy" id="877384"/>
    <lineage>
        <taxon>Bacteria</taxon>
        <taxon>Pseudomonadati</taxon>
        <taxon>Pseudomonadota</taxon>
        <taxon>Alphaproteobacteria</taxon>
        <taxon>Hyphomicrobiales</taxon>
        <taxon>Rhizobiaceae</taxon>
        <taxon>Pseudohoeflea</taxon>
    </lineage>
</organism>
<dbReference type="Proteomes" id="UP000295131">
    <property type="component" value="Unassembled WGS sequence"/>
</dbReference>
<gene>
    <name evidence="2" type="ORF">E2A64_09420</name>
</gene>
<accession>A0A4R5PQ65</accession>
<dbReference type="AlphaFoldDB" id="A0A4R5PQ65"/>
<evidence type="ECO:0000313" key="3">
    <source>
        <dbReference type="Proteomes" id="UP000295131"/>
    </source>
</evidence>
<keyword evidence="1" id="KW-0732">Signal</keyword>
<keyword evidence="3" id="KW-1185">Reference proteome</keyword>
<evidence type="ECO:0000256" key="1">
    <source>
        <dbReference type="SAM" id="SignalP"/>
    </source>
</evidence>